<evidence type="ECO:0000256" key="3">
    <source>
        <dbReference type="ARBA" id="ARBA00011881"/>
    </source>
</evidence>
<dbReference type="Proteomes" id="UP001548832">
    <property type="component" value="Unassembled WGS sequence"/>
</dbReference>
<dbReference type="SUPFAM" id="SSF53383">
    <property type="entry name" value="PLP-dependent transferases"/>
    <property type="match status" value="1"/>
</dbReference>
<dbReference type="InterPro" id="IPR015424">
    <property type="entry name" value="PyrdxlP-dep_Trfase"/>
</dbReference>
<dbReference type="PANTHER" id="PTHR48097:SF5">
    <property type="entry name" value="LOW SPECIFICITY L-THREONINE ALDOLASE"/>
    <property type="match status" value="1"/>
</dbReference>
<proteinExistence type="inferred from homology"/>
<dbReference type="PANTHER" id="PTHR48097">
    <property type="entry name" value="L-THREONINE ALDOLASE-RELATED"/>
    <property type="match status" value="1"/>
</dbReference>
<evidence type="ECO:0000313" key="7">
    <source>
        <dbReference type="Proteomes" id="UP001548832"/>
    </source>
</evidence>
<evidence type="ECO:0000256" key="2">
    <source>
        <dbReference type="ARBA" id="ARBA00006966"/>
    </source>
</evidence>
<dbReference type="Gene3D" id="3.40.640.10">
    <property type="entry name" value="Type I PLP-dependent aspartate aminotransferase-like (Major domain)"/>
    <property type="match status" value="1"/>
</dbReference>
<comment type="similarity">
    <text evidence="2">Belongs to the threonine aldolase family.</text>
</comment>
<keyword evidence="6" id="KW-0456">Lyase</keyword>
<dbReference type="InterPro" id="IPR001597">
    <property type="entry name" value="ArAA_b-elim_lyase/Thr_aldolase"/>
</dbReference>
<keyword evidence="7" id="KW-1185">Reference proteome</keyword>
<comment type="caution">
    <text evidence="6">The sequence shown here is derived from an EMBL/GenBank/DDBJ whole genome shotgun (WGS) entry which is preliminary data.</text>
</comment>
<evidence type="ECO:0000313" key="6">
    <source>
        <dbReference type="EMBL" id="MET2832917.1"/>
    </source>
</evidence>
<accession>A0ABV2DS60</accession>
<feature type="domain" description="Aromatic amino acid beta-eliminating lyase/threonine aldolase" evidence="5">
    <location>
        <begin position="4"/>
        <end position="118"/>
    </location>
</feature>
<comment type="subunit">
    <text evidence="3">Homotetramer.</text>
</comment>
<dbReference type="InterPro" id="IPR015421">
    <property type="entry name" value="PyrdxlP-dep_Trfase_major"/>
</dbReference>
<evidence type="ECO:0000256" key="1">
    <source>
        <dbReference type="ARBA" id="ARBA00001933"/>
    </source>
</evidence>
<evidence type="ECO:0000259" key="5">
    <source>
        <dbReference type="Pfam" id="PF01212"/>
    </source>
</evidence>
<protein>
    <submittedName>
        <fullName evidence="6">Beta-eliminating lyase-related protein</fullName>
    </submittedName>
</protein>
<dbReference type="GO" id="GO:0016829">
    <property type="term" value="F:lyase activity"/>
    <property type="evidence" value="ECO:0007669"/>
    <property type="project" value="UniProtKB-KW"/>
</dbReference>
<comment type="cofactor">
    <cofactor evidence="1">
        <name>pyridoxal 5'-phosphate</name>
        <dbReference type="ChEBI" id="CHEBI:597326"/>
    </cofactor>
</comment>
<sequence length="127" mass="13916">MNRDFRSDNVAPPLPQILDAAIRSGGLWMDAYADDQATGRLEQRLAAMFEHDVAAFPILTGTAANALALAQISGRFGQILCHRSSHIHVDECGAVEFHSQGNRLKALEGKDGKLEAGHMHPWLRTSR</sequence>
<dbReference type="EMBL" id="JBEWSZ010000015">
    <property type="protein sequence ID" value="MET2832917.1"/>
    <property type="molecule type" value="Genomic_DNA"/>
</dbReference>
<reference evidence="6 7" key="1">
    <citation type="submission" date="2024-06" db="EMBL/GenBank/DDBJ databases">
        <authorList>
            <person name="Kim D.-U."/>
        </authorList>
    </citation>
    <scope>NUCLEOTIDE SEQUENCE [LARGE SCALE GENOMIC DNA]</scope>
    <source>
        <strain evidence="6 7">KACC15460</strain>
    </source>
</reference>
<keyword evidence="4" id="KW-0663">Pyridoxal phosphate</keyword>
<dbReference type="Pfam" id="PF01212">
    <property type="entry name" value="Beta_elim_lyase"/>
    <property type="match status" value="1"/>
</dbReference>
<name>A0ABV2DS60_9HYPH</name>
<gene>
    <name evidence="6" type="ORF">ABVQ20_39055</name>
</gene>
<evidence type="ECO:0000256" key="4">
    <source>
        <dbReference type="ARBA" id="ARBA00022898"/>
    </source>
</evidence>
<organism evidence="6 7">
    <name type="scientific">Mesorhizobium shangrilense</name>
    <dbReference type="NCBI Taxonomy" id="460060"/>
    <lineage>
        <taxon>Bacteria</taxon>
        <taxon>Pseudomonadati</taxon>
        <taxon>Pseudomonadota</taxon>
        <taxon>Alphaproteobacteria</taxon>
        <taxon>Hyphomicrobiales</taxon>
        <taxon>Phyllobacteriaceae</taxon>
        <taxon>Mesorhizobium</taxon>
    </lineage>
</organism>
<dbReference type="RefSeq" id="WP_354465123.1">
    <property type="nucleotide sequence ID" value="NZ_JBEWSZ010000015.1"/>
</dbReference>